<evidence type="ECO:0000256" key="4">
    <source>
        <dbReference type="ARBA" id="ARBA00022679"/>
    </source>
</evidence>
<keyword evidence="5" id="KW-0680">Restriction system</keyword>
<dbReference type="InterPro" id="IPR003356">
    <property type="entry name" value="DNA_methylase_A-5"/>
</dbReference>
<evidence type="ECO:0000313" key="9">
    <source>
        <dbReference type="Proteomes" id="UP000028411"/>
    </source>
</evidence>
<dbReference type="RefSeq" id="WP_051749733.1">
    <property type="nucleotide sequence ID" value="NZ_JFHR01000024.1"/>
</dbReference>
<reference evidence="8 9" key="1">
    <citation type="submission" date="2014-02" db="EMBL/GenBank/DDBJ databases">
        <title>Whole genome sequence of Sphingobium chlorophenolicum NBRC 16172.</title>
        <authorList>
            <person name="Gan H.M."/>
            <person name="Gan H.Y."/>
            <person name="Chew T.H."/>
            <person name="Savka M.A."/>
        </authorList>
    </citation>
    <scope>NUCLEOTIDE SEQUENCE [LARGE SCALE GENOMIC DNA]</scope>
    <source>
        <strain evidence="8 9">NBRC 16172</strain>
    </source>
</reference>
<name>A0A081RDV8_SPHCR</name>
<proteinExistence type="inferred from homology"/>
<accession>A0A081RDV8</accession>
<dbReference type="GO" id="GO:0003677">
    <property type="term" value="F:DNA binding"/>
    <property type="evidence" value="ECO:0007669"/>
    <property type="project" value="InterPro"/>
</dbReference>
<evidence type="ECO:0000259" key="7">
    <source>
        <dbReference type="Pfam" id="PF02384"/>
    </source>
</evidence>
<keyword evidence="3 8" id="KW-0489">Methyltransferase</keyword>
<feature type="domain" description="DNA methylase adenine-specific" evidence="7">
    <location>
        <begin position="262"/>
        <end position="410"/>
    </location>
</feature>
<dbReference type="EC" id="2.1.1.72" evidence="2"/>
<evidence type="ECO:0000256" key="1">
    <source>
        <dbReference type="ARBA" id="ARBA00006594"/>
    </source>
</evidence>
<dbReference type="PATRIC" id="fig|46429.4.peg.2365"/>
<dbReference type="EMBL" id="JFHR01000024">
    <property type="protein sequence ID" value="KEQ53381.1"/>
    <property type="molecule type" value="Genomic_DNA"/>
</dbReference>
<comment type="similarity">
    <text evidence="1">Belongs to the N(4)/N(6)-methyltransferase family.</text>
</comment>
<dbReference type="PRINTS" id="PR00507">
    <property type="entry name" value="N12N6MTFRASE"/>
</dbReference>
<dbReference type="Proteomes" id="UP000028411">
    <property type="component" value="Unassembled WGS sequence"/>
</dbReference>
<dbReference type="PANTHER" id="PTHR33841">
    <property type="entry name" value="DNA METHYLTRANSFERASE YEEA-RELATED"/>
    <property type="match status" value="1"/>
</dbReference>
<comment type="catalytic activity">
    <reaction evidence="6">
        <text>a 2'-deoxyadenosine in DNA + S-adenosyl-L-methionine = an N(6)-methyl-2'-deoxyadenosine in DNA + S-adenosyl-L-homocysteine + H(+)</text>
        <dbReference type="Rhea" id="RHEA:15197"/>
        <dbReference type="Rhea" id="RHEA-COMP:12418"/>
        <dbReference type="Rhea" id="RHEA-COMP:12419"/>
        <dbReference type="ChEBI" id="CHEBI:15378"/>
        <dbReference type="ChEBI" id="CHEBI:57856"/>
        <dbReference type="ChEBI" id="CHEBI:59789"/>
        <dbReference type="ChEBI" id="CHEBI:90615"/>
        <dbReference type="ChEBI" id="CHEBI:90616"/>
        <dbReference type="EC" id="2.1.1.72"/>
    </reaction>
</comment>
<dbReference type="GO" id="GO:0032259">
    <property type="term" value="P:methylation"/>
    <property type="evidence" value="ECO:0007669"/>
    <property type="project" value="UniProtKB-KW"/>
</dbReference>
<dbReference type="InterPro" id="IPR050953">
    <property type="entry name" value="N4_N6_ade-DNA_methylase"/>
</dbReference>
<sequence>MNAVDSIAQAVHDAGYRSEAVVRDYAFADVLVDANTTRTVPLVAFTRTPPSYRSAALAVVNGDGRRAVDLVNEHRALGAPLLFVIDHDDVTVWQVRSVDPPRALEKIKLADLTALFARNQSSWHPDAIHRAKSVGSTGGSYQLDFVDLGLLPAIEGEIHLKLDRLLVETLDLARKAPGGDRLDPRTLFRVVFRLLAAKVLQDRRHPYADGWNPEDLASVLTGIETYYTLGAINGSANSALPAMFDAAWRHLRAGISFSNISSDDLAFVYENTLVTPETRKLFGTHSTPRQVAEYVVQRLELHNHKPEDIRIYEPFAGAGVFLVSALRHLRDLLPVEWSDQQRHDFLIKHISGDEVDPFACEVATLSLILADYPNHNGWHVEEADLFADGALAQRIGTNNVIVCNPPFEAFDPADKDRYAVASETHSKAIAALSATLDAKPLALGFVLPRSFILERQFAEQRRRIESLYGSVEILKLPDGIFGASDVESSAVIARDLRAPTRKTITIRSTEVAERDRSSFLKTGQTTVHRDVIRAIDDQPAGRLWIPPLNDLWDYLKNHPRLNSVLKPSRGLEWTYNQDQATSDMEKPGYRLGFANARHLQQYLPPRPIWLDFQPDNLRRGGAHDWSQPKIIASATRLSRGAWCIGAFADPEGLLCSQQFFGLWPVAELSPAELLAFSGILNGPIANAFLAVNSPKDRFRASVVGDIPIPASLSVKLGELVRTYVALLRAPPILAGVDDELARLLAQIDAAVLEAYDLPLRLERQLLAFFESSERPVPHPWQHWNSLYPVPGLSLAERLSGRFNATGDWVRKVFQPLPEDQVSLLRDYVA</sequence>
<dbReference type="Gene3D" id="3.40.50.150">
    <property type="entry name" value="Vaccinia Virus protein VP39"/>
    <property type="match status" value="1"/>
</dbReference>
<dbReference type="GO" id="GO:0009007">
    <property type="term" value="F:site-specific DNA-methyltransferase (adenine-specific) activity"/>
    <property type="evidence" value="ECO:0007669"/>
    <property type="project" value="UniProtKB-EC"/>
</dbReference>
<dbReference type="OrthoDB" id="9806213at2"/>
<evidence type="ECO:0000256" key="5">
    <source>
        <dbReference type="ARBA" id="ARBA00022747"/>
    </source>
</evidence>
<protein>
    <recommendedName>
        <fullName evidence="2">site-specific DNA-methyltransferase (adenine-specific)</fullName>
        <ecNumber evidence="2">2.1.1.72</ecNumber>
    </recommendedName>
</protein>
<dbReference type="SUPFAM" id="SSF53335">
    <property type="entry name" value="S-adenosyl-L-methionine-dependent methyltransferases"/>
    <property type="match status" value="1"/>
</dbReference>
<comment type="caution">
    <text evidence="8">The sequence shown here is derived from an EMBL/GenBank/DDBJ whole genome shotgun (WGS) entry which is preliminary data.</text>
</comment>
<evidence type="ECO:0000256" key="2">
    <source>
        <dbReference type="ARBA" id="ARBA00011900"/>
    </source>
</evidence>
<evidence type="ECO:0000313" key="8">
    <source>
        <dbReference type="EMBL" id="KEQ53381.1"/>
    </source>
</evidence>
<dbReference type="GO" id="GO:0008170">
    <property type="term" value="F:N-methyltransferase activity"/>
    <property type="evidence" value="ECO:0007669"/>
    <property type="project" value="InterPro"/>
</dbReference>
<dbReference type="InterPro" id="IPR029063">
    <property type="entry name" value="SAM-dependent_MTases_sf"/>
</dbReference>
<gene>
    <name evidence="8" type="ORF">BV95_02389</name>
</gene>
<dbReference type="PROSITE" id="PS00092">
    <property type="entry name" value="N6_MTASE"/>
    <property type="match status" value="1"/>
</dbReference>
<dbReference type="PANTHER" id="PTHR33841:SF1">
    <property type="entry name" value="DNA METHYLTRANSFERASE A"/>
    <property type="match status" value="1"/>
</dbReference>
<dbReference type="Pfam" id="PF02384">
    <property type="entry name" value="N6_Mtase"/>
    <property type="match status" value="1"/>
</dbReference>
<dbReference type="eggNOG" id="COG0286">
    <property type="taxonomic scope" value="Bacteria"/>
</dbReference>
<dbReference type="AlphaFoldDB" id="A0A081RDV8"/>
<dbReference type="GO" id="GO:0009307">
    <property type="term" value="P:DNA restriction-modification system"/>
    <property type="evidence" value="ECO:0007669"/>
    <property type="project" value="UniProtKB-KW"/>
</dbReference>
<organism evidence="8 9">
    <name type="scientific">Sphingobium chlorophenolicum</name>
    <dbReference type="NCBI Taxonomy" id="46429"/>
    <lineage>
        <taxon>Bacteria</taxon>
        <taxon>Pseudomonadati</taxon>
        <taxon>Pseudomonadota</taxon>
        <taxon>Alphaproteobacteria</taxon>
        <taxon>Sphingomonadales</taxon>
        <taxon>Sphingomonadaceae</taxon>
        <taxon>Sphingobium</taxon>
    </lineage>
</organism>
<evidence type="ECO:0000256" key="6">
    <source>
        <dbReference type="ARBA" id="ARBA00047942"/>
    </source>
</evidence>
<dbReference type="InterPro" id="IPR002052">
    <property type="entry name" value="DNA_methylase_N6_adenine_CS"/>
</dbReference>
<evidence type="ECO:0000256" key="3">
    <source>
        <dbReference type="ARBA" id="ARBA00022603"/>
    </source>
</evidence>
<keyword evidence="4 8" id="KW-0808">Transferase</keyword>